<gene>
    <name evidence="2" type="ORF">MPOR_19620</name>
</gene>
<evidence type="ECO:0000313" key="2">
    <source>
        <dbReference type="EMBL" id="BBX50936.1"/>
    </source>
</evidence>
<organism evidence="2 3">
    <name type="scientific">Mycolicibacterium poriferae</name>
    <dbReference type="NCBI Taxonomy" id="39694"/>
    <lineage>
        <taxon>Bacteria</taxon>
        <taxon>Bacillati</taxon>
        <taxon>Actinomycetota</taxon>
        <taxon>Actinomycetes</taxon>
        <taxon>Mycobacteriales</taxon>
        <taxon>Mycobacteriaceae</taxon>
        <taxon>Mycolicibacterium</taxon>
    </lineage>
</organism>
<dbReference type="Proteomes" id="UP000466785">
    <property type="component" value="Chromosome"/>
</dbReference>
<name>A0A6N4V5W2_9MYCO</name>
<dbReference type="AlphaFoldDB" id="A0A6N4V5W2"/>
<reference evidence="2 3" key="1">
    <citation type="journal article" date="2019" name="Emerg. Microbes Infect.">
        <title>Comprehensive subspecies identification of 175 nontuberculous mycobacteria species based on 7547 genomic profiles.</title>
        <authorList>
            <person name="Matsumoto Y."/>
            <person name="Kinjo T."/>
            <person name="Motooka D."/>
            <person name="Nabeya D."/>
            <person name="Jung N."/>
            <person name="Uechi K."/>
            <person name="Horii T."/>
            <person name="Iida T."/>
            <person name="Fujita J."/>
            <person name="Nakamura S."/>
        </authorList>
    </citation>
    <scope>NUCLEOTIDE SEQUENCE [LARGE SCALE GENOMIC DNA]</scope>
    <source>
        <strain evidence="2 3">JCM 12603</strain>
    </source>
</reference>
<proteinExistence type="predicted"/>
<evidence type="ECO:0000313" key="3">
    <source>
        <dbReference type="Proteomes" id="UP000466785"/>
    </source>
</evidence>
<protein>
    <submittedName>
        <fullName evidence="2">Uncharacterized protein</fullName>
    </submittedName>
</protein>
<dbReference type="KEGG" id="mpof:MPOR_19620"/>
<feature type="region of interest" description="Disordered" evidence="1">
    <location>
        <begin position="55"/>
        <end position="74"/>
    </location>
</feature>
<dbReference type="EMBL" id="AP022570">
    <property type="protein sequence ID" value="BBX50936.1"/>
    <property type="molecule type" value="Genomic_DNA"/>
</dbReference>
<sequence>MGPNRDLEIQRRLPADYDLAGLFEQNAQLSVGMRRTKVRQDHHPARILTGDLHRHRTRSSAHFPHVRHRPNLPA</sequence>
<evidence type="ECO:0000256" key="1">
    <source>
        <dbReference type="SAM" id="MobiDB-lite"/>
    </source>
</evidence>
<keyword evidence="3" id="KW-1185">Reference proteome</keyword>
<accession>A0A6N4V5W2</accession>